<gene>
    <name evidence="3" type="ORF">SAMN05428953_10214</name>
</gene>
<dbReference type="InterPro" id="IPR015424">
    <property type="entry name" value="PyrdxlP-dep_Trfase"/>
</dbReference>
<keyword evidence="3" id="KW-0456">Lyase</keyword>
<dbReference type="RefSeq" id="WP_091591724.1">
    <property type="nucleotide sequence ID" value="NZ_FNEE01000002.1"/>
</dbReference>
<reference evidence="4" key="1">
    <citation type="submission" date="2016-10" db="EMBL/GenBank/DDBJ databases">
        <authorList>
            <person name="Varghese N."/>
            <person name="Submissions S."/>
        </authorList>
    </citation>
    <scope>NUCLEOTIDE SEQUENCE [LARGE SCALE GENOMIC DNA]</scope>
    <source>
        <strain evidence="4">CGMCC 1.11022</strain>
    </source>
</reference>
<proteinExistence type="predicted"/>
<evidence type="ECO:0000313" key="3">
    <source>
        <dbReference type="EMBL" id="SDI46184.1"/>
    </source>
</evidence>
<name>A0A1G8KRY6_9HYPH</name>
<dbReference type="PANTHER" id="PTHR43092">
    <property type="entry name" value="L-CYSTEINE DESULFHYDRASE"/>
    <property type="match status" value="1"/>
</dbReference>
<dbReference type="Gene3D" id="3.90.1150.10">
    <property type="entry name" value="Aspartate Aminotransferase, domain 1"/>
    <property type="match status" value="1"/>
</dbReference>
<evidence type="ECO:0000313" key="4">
    <source>
        <dbReference type="Proteomes" id="UP000198894"/>
    </source>
</evidence>
<evidence type="ECO:0000259" key="2">
    <source>
        <dbReference type="Pfam" id="PF00266"/>
    </source>
</evidence>
<keyword evidence="4" id="KW-1185">Reference proteome</keyword>
<dbReference type="EMBL" id="FNEE01000002">
    <property type="protein sequence ID" value="SDI46184.1"/>
    <property type="molecule type" value="Genomic_DNA"/>
</dbReference>
<feature type="domain" description="Aminotransferase class V" evidence="2">
    <location>
        <begin position="32"/>
        <end position="391"/>
    </location>
</feature>
<organism evidence="3 4">
    <name type="scientific">Mesorhizobium muleiense</name>
    <dbReference type="NCBI Taxonomy" id="1004279"/>
    <lineage>
        <taxon>Bacteria</taxon>
        <taxon>Pseudomonadati</taxon>
        <taxon>Pseudomonadota</taxon>
        <taxon>Alphaproteobacteria</taxon>
        <taxon>Hyphomicrobiales</taxon>
        <taxon>Phyllobacteriaceae</taxon>
        <taxon>Mesorhizobium</taxon>
    </lineage>
</organism>
<dbReference type="Proteomes" id="UP000198894">
    <property type="component" value="Unassembled WGS sequence"/>
</dbReference>
<evidence type="ECO:0000256" key="1">
    <source>
        <dbReference type="ARBA" id="ARBA00022898"/>
    </source>
</evidence>
<dbReference type="Gene3D" id="3.40.640.10">
    <property type="entry name" value="Type I PLP-dependent aspartate aminotransferase-like (Major domain)"/>
    <property type="match status" value="1"/>
</dbReference>
<accession>A0A1G8KRY6</accession>
<dbReference type="Pfam" id="PF00266">
    <property type="entry name" value="Aminotran_5"/>
    <property type="match status" value="1"/>
</dbReference>
<dbReference type="InterPro" id="IPR015422">
    <property type="entry name" value="PyrdxlP-dep_Trfase_small"/>
</dbReference>
<dbReference type="SUPFAM" id="SSF53383">
    <property type="entry name" value="PLP-dependent transferases"/>
    <property type="match status" value="1"/>
</dbReference>
<dbReference type="InterPro" id="IPR000192">
    <property type="entry name" value="Aminotrans_V_dom"/>
</dbReference>
<protein>
    <submittedName>
        <fullName evidence="3">Selenocysteine lyase/Cysteine desulfurase</fullName>
    </submittedName>
</protein>
<sequence length="407" mass="45553">MNFYDVDSPTSPEAFWQEVRAAYPRQEPLLNLNNAAVSPPPLEVEQAVVDAYRLISRNPDVNMWSKLDAALPDIKAQLAQLIDCAPSEIALNRNSSEGLSTAIFGIPLQPGDEVLISPWDYPSARAGWFQRREREGVQPVVCQFGLLDDDEAIIEAYSRAITPRTRVMLLTHMYHWNGRLLPVERLCALARAHDIITVVDGAQTFAQMPVSFRNLGCDIFITSLHKWLGAPVGNGMLVVREGLIDDTWPLLAPFDLPPLRIDKFDHWSLGTYNSAIQAGIMPAIRLHRRIGVERIQLRLSELTRYWIGRARDIPGFRLHTPLDAGSLDAEPVDAGPLGAVALFSIDGVDSRLLERVLHEQHRVHVKYRRVEDIAGMRVSPHIYMHKDELDVFVDALQAAISGARASC</sequence>
<keyword evidence="1" id="KW-0663">Pyridoxal phosphate</keyword>
<dbReference type="AlphaFoldDB" id="A0A1G8KRY6"/>
<dbReference type="PANTHER" id="PTHR43092:SF6">
    <property type="entry name" value="BLR1280 PROTEIN"/>
    <property type="match status" value="1"/>
</dbReference>
<dbReference type="InterPro" id="IPR015421">
    <property type="entry name" value="PyrdxlP-dep_Trfase_major"/>
</dbReference>
<dbReference type="GO" id="GO:0016829">
    <property type="term" value="F:lyase activity"/>
    <property type="evidence" value="ECO:0007669"/>
    <property type="project" value="UniProtKB-KW"/>
</dbReference>